<reference evidence="2" key="1">
    <citation type="submission" date="2021-01" db="EMBL/GenBank/DDBJ databases">
        <authorList>
            <person name="Corre E."/>
            <person name="Pelletier E."/>
            <person name="Niang G."/>
            <person name="Scheremetjew M."/>
            <person name="Finn R."/>
            <person name="Kale V."/>
            <person name="Holt S."/>
            <person name="Cochrane G."/>
            <person name="Meng A."/>
            <person name="Brown T."/>
            <person name="Cohen L."/>
        </authorList>
    </citation>
    <scope>NUCLEOTIDE SEQUENCE</scope>
    <source>
        <strain evidence="2">RCC3387</strain>
    </source>
</reference>
<evidence type="ECO:0000313" key="2">
    <source>
        <dbReference type="EMBL" id="CAD9594196.1"/>
    </source>
</evidence>
<proteinExistence type="predicted"/>
<dbReference type="EMBL" id="HBGW01056029">
    <property type="protein sequence ID" value="CAD9594196.1"/>
    <property type="molecule type" value="Transcribed_RNA"/>
</dbReference>
<protein>
    <recommendedName>
        <fullName evidence="3">START domain-containing protein</fullName>
    </recommendedName>
</protein>
<organism evidence="2">
    <name type="scientific">Zooxanthella nutricula</name>
    <dbReference type="NCBI Taxonomy" id="1333877"/>
    <lineage>
        <taxon>Eukaryota</taxon>
        <taxon>Sar</taxon>
        <taxon>Alveolata</taxon>
        <taxon>Dinophyceae</taxon>
        <taxon>Peridiniales</taxon>
        <taxon>Peridiniales incertae sedis</taxon>
        <taxon>Zooxanthella</taxon>
    </lineage>
</organism>
<dbReference type="AlphaFoldDB" id="A0A7S2L2M0"/>
<feature type="region of interest" description="Disordered" evidence="1">
    <location>
        <begin position="47"/>
        <end position="99"/>
    </location>
</feature>
<name>A0A7S2L2M0_9DINO</name>
<feature type="region of interest" description="Disordered" evidence="1">
    <location>
        <begin position="441"/>
        <end position="489"/>
    </location>
</feature>
<sequence>MLCCCLQPPARLVPGAEEVQTVAPLGQVFQEELELDVGGSGSARSLLDAELPASGGGADSRGEGEKRPGNWAQSPSRSTFGSFGSTTTPSEPKSGWTTPTCAASPTGVRLRCSLSRQQLTLCSPEEILYDVRTHLDTTHDYLAAERLLAEFRRRASAQEWAEFQETELYLRFSARLEQFYNIGRMCCLETDEWQVALEDQSRGLRFECMQSRHDRSSVLFRARLVVPTKIATAVAVANELHLLPKWNSFLSSPPERLGPTSPFSAVVNYQMSLFGGWCKFDVLSEVRRFVDPEVGFLAEAVDPVPAGHSLHRGPKARHARLDSRLARLWVAVGSEETVLVQAGRMRLPVAMHQSVTIALARTAVRGLLAAYRRRAETAGQPGSPWESALQADEHGLYALLDRCAHSPWSLRRAASPLDPASGRASPGAALRPADLKSLFSQTPCSLRRAPATPEPDASDDRFAMSVDSVGSARSKSSLASDGKRGPRAARVSIGPDVEIRCIPDRAGHKEEYRFLAEQHANLKHAVSMTKRPGTDDDNVTEESRVAKSRVELNPAGIDVKASGADLSQA</sequence>
<accession>A0A7S2L2M0</accession>
<evidence type="ECO:0008006" key="3">
    <source>
        <dbReference type="Google" id="ProtNLM"/>
    </source>
</evidence>
<gene>
    <name evidence="2" type="ORF">BRAN1462_LOCUS35579</name>
</gene>
<feature type="compositionally biased region" description="Low complexity" evidence="1">
    <location>
        <begin position="74"/>
        <end position="90"/>
    </location>
</feature>
<evidence type="ECO:0000256" key="1">
    <source>
        <dbReference type="SAM" id="MobiDB-lite"/>
    </source>
</evidence>